<dbReference type="Pfam" id="PF00501">
    <property type="entry name" value="AMP-binding"/>
    <property type="match status" value="1"/>
</dbReference>
<evidence type="ECO:0000313" key="10">
    <source>
        <dbReference type="EMBL" id="GGW85004.1"/>
    </source>
</evidence>
<dbReference type="EMBL" id="BMXP01000003">
    <property type="protein sequence ID" value="GGW85004.1"/>
    <property type="molecule type" value="Genomic_DNA"/>
</dbReference>
<feature type="domain" description="AMP-dependent synthetase/ligase" evidence="8">
    <location>
        <begin position="52"/>
        <end position="300"/>
    </location>
</feature>
<dbReference type="PANTHER" id="PTHR43767">
    <property type="entry name" value="LONG-CHAIN-FATTY-ACID--COA LIGASE"/>
    <property type="match status" value="1"/>
</dbReference>
<comment type="caution">
    <text evidence="10">The sequence shown here is derived from an EMBL/GenBank/DDBJ whole genome shotgun (WGS) entry which is preliminary data.</text>
</comment>
<dbReference type="Proteomes" id="UP000631300">
    <property type="component" value="Unassembled WGS sequence"/>
</dbReference>
<dbReference type="EC" id="6.2.1.3" evidence="5"/>
<dbReference type="InterPro" id="IPR020845">
    <property type="entry name" value="AMP-binding_CS"/>
</dbReference>
<organism evidence="10 11">
    <name type="scientific">Alteromonas halophila</name>
    <dbReference type="NCBI Taxonomy" id="516698"/>
    <lineage>
        <taxon>Bacteria</taxon>
        <taxon>Pseudomonadati</taxon>
        <taxon>Pseudomonadota</taxon>
        <taxon>Gammaproteobacteria</taxon>
        <taxon>Alteromonadales</taxon>
        <taxon>Alteromonadaceae</taxon>
        <taxon>Alteromonas/Salinimonas group</taxon>
        <taxon>Alteromonas</taxon>
    </lineage>
</organism>
<dbReference type="InterPro" id="IPR045851">
    <property type="entry name" value="AMP-bd_C_sf"/>
</dbReference>
<dbReference type="RefSeq" id="WP_189405645.1">
    <property type="nucleotide sequence ID" value="NZ_BMXP01000003.1"/>
</dbReference>
<reference evidence="10" key="2">
    <citation type="submission" date="2020-09" db="EMBL/GenBank/DDBJ databases">
        <authorList>
            <person name="Sun Q."/>
            <person name="Kim S."/>
        </authorList>
    </citation>
    <scope>NUCLEOTIDE SEQUENCE</scope>
    <source>
        <strain evidence="10">KCTC 22164</strain>
    </source>
</reference>
<reference evidence="10" key="1">
    <citation type="journal article" date="2014" name="Int. J. Syst. Evol. Microbiol.">
        <title>Complete genome sequence of Corynebacterium casei LMG S-19264T (=DSM 44701T), isolated from a smear-ripened cheese.</title>
        <authorList>
            <consortium name="US DOE Joint Genome Institute (JGI-PGF)"/>
            <person name="Walter F."/>
            <person name="Albersmeier A."/>
            <person name="Kalinowski J."/>
            <person name="Ruckert C."/>
        </authorList>
    </citation>
    <scope>NUCLEOTIDE SEQUENCE</scope>
    <source>
        <strain evidence="10">KCTC 22164</strain>
    </source>
</reference>
<sequence>MAHHPLVTREPDAPFAYLTRSLTSAGLSEGQLDTRTFLIHVNAVASALDKGQHAINLCGNRYLFLVSFCAAIVRGHTNLLPPNKNIPTQQQLACDYDNCYILHDGSTALDDTLNHIDVSAITPDWQQTCPNVPQIADEHLACISFTSGSTGRSKPNLKYWRTLHVSTGINYRHMLPPMDDTVYTLATMPAQHMWGLETSALLPLFHDLCMTDAQPLFPQDILDTLAALPNPTLLVSTPVHLRALTAEPQHTKALFAVLCATSPLGKELAQHIETQFACPLHEVYGCSEVGSMAVRRTAKEDQWLRFDNIDFTQQDDNTVASADHLPQSITLQDKIVLHGKQHFSLAGRTSDLIKIAGKRGSLFEINQVLQRFDGLQDGIIVMPESDADTKGTTRLCAIVALKENSDKAALTAFLRQHLDSAFVPRPVYVVDALPRESNGKLLKAKVGELLSTLKKRDTN</sequence>
<protein>
    <recommendedName>
        <fullName evidence="6">Long-chain-fatty-acid--CoA ligase</fullName>
        <ecNumber evidence="5">6.2.1.3</ecNumber>
    </recommendedName>
    <alternativeName>
        <fullName evidence="7">Long-chain acyl-CoA synthetase</fullName>
    </alternativeName>
</protein>
<evidence type="ECO:0000256" key="3">
    <source>
        <dbReference type="ARBA" id="ARBA00022598"/>
    </source>
</evidence>
<keyword evidence="4" id="KW-0472">Membrane</keyword>
<evidence type="ECO:0000259" key="9">
    <source>
        <dbReference type="Pfam" id="PF13193"/>
    </source>
</evidence>
<keyword evidence="11" id="KW-1185">Reference proteome</keyword>
<accession>A0A918MYZ5</accession>
<dbReference type="InterPro" id="IPR000873">
    <property type="entry name" value="AMP-dep_synth/lig_dom"/>
</dbReference>
<comment type="subcellular location">
    <subcellularLocation>
        <location evidence="1">Membrane</location>
        <topology evidence="1">Peripheral membrane protein</topology>
    </subcellularLocation>
</comment>
<evidence type="ECO:0000259" key="8">
    <source>
        <dbReference type="Pfam" id="PF00501"/>
    </source>
</evidence>
<dbReference type="AlphaFoldDB" id="A0A918MYZ5"/>
<dbReference type="GO" id="GO:0004467">
    <property type="term" value="F:long-chain fatty acid-CoA ligase activity"/>
    <property type="evidence" value="ECO:0007669"/>
    <property type="project" value="UniProtKB-EC"/>
</dbReference>
<dbReference type="SUPFAM" id="SSF56801">
    <property type="entry name" value="Acetyl-CoA synthetase-like"/>
    <property type="match status" value="1"/>
</dbReference>
<evidence type="ECO:0000256" key="2">
    <source>
        <dbReference type="ARBA" id="ARBA00005005"/>
    </source>
</evidence>
<comment type="pathway">
    <text evidence="2">Lipid metabolism; fatty acid beta-oxidation.</text>
</comment>
<dbReference type="InterPro" id="IPR050237">
    <property type="entry name" value="ATP-dep_AMP-bd_enzyme"/>
</dbReference>
<name>A0A918MYZ5_9ALTE</name>
<dbReference type="PANTHER" id="PTHR43767:SF8">
    <property type="entry name" value="LONG-CHAIN-FATTY-ACID--COA LIGASE"/>
    <property type="match status" value="1"/>
</dbReference>
<dbReference type="Pfam" id="PF13193">
    <property type="entry name" value="AMP-binding_C"/>
    <property type="match status" value="1"/>
</dbReference>
<evidence type="ECO:0000256" key="4">
    <source>
        <dbReference type="ARBA" id="ARBA00023136"/>
    </source>
</evidence>
<dbReference type="Gene3D" id="3.30.300.30">
    <property type="match status" value="1"/>
</dbReference>
<dbReference type="InterPro" id="IPR025110">
    <property type="entry name" value="AMP-bd_C"/>
</dbReference>
<dbReference type="InterPro" id="IPR042099">
    <property type="entry name" value="ANL_N_sf"/>
</dbReference>
<proteinExistence type="predicted"/>
<feature type="domain" description="AMP-binding enzyme C-terminal" evidence="9">
    <location>
        <begin position="379"/>
        <end position="440"/>
    </location>
</feature>
<evidence type="ECO:0000256" key="5">
    <source>
        <dbReference type="ARBA" id="ARBA00026121"/>
    </source>
</evidence>
<keyword evidence="3" id="KW-0436">Ligase</keyword>
<gene>
    <name evidence="10" type="ORF">GCM10007391_18530</name>
</gene>
<evidence type="ECO:0000313" key="11">
    <source>
        <dbReference type="Proteomes" id="UP000631300"/>
    </source>
</evidence>
<dbReference type="Gene3D" id="3.40.50.12780">
    <property type="entry name" value="N-terminal domain of ligase-like"/>
    <property type="match status" value="1"/>
</dbReference>
<evidence type="ECO:0000256" key="1">
    <source>
        <dbReference type="ARBA" id="ARBA00004170"/>
    </source>
</evidence>
<dbReference type="GO" id="GO:0016020">
    <property type="term" value="C:membrane"/>
    <property type="evidence" value="ECO:0007669"/>
    <property type="project" value="UniProtKB-SubCell"/>
</dbReference>
<evidence type="ECO:0000256" key="7">
    <source>
        <dbReference type="ARBA" id="ARBA00042773"/>
    </source>
</evidence>
<evidence type="ECO:0000256" key="6">
    <source>
        <dbReference type="ARBA" id="ARBA00039545"/>
    </source>
</evidence>
<dbReference type="PROSITE" id="PS00455">
    <property type="entry name" value="AMP_BINDING"/>
    <property type="match status" value="1"/>
</dbReference>